<feature type="signal peptide" evidence="2">
    <location>
        <begin position="1"/>
        <end position="21"/>
    </location>
</feature>
<keyword evidence="5" id="KW-1185">Reference proteome</keyword>
<name>L8Y0D4_TUPCH</name>
<protein>
    <submittedName>
        <fullName evidence="4">Protein shisa-5</fullName>
    </submittedName>
</protein>
<evidence type="ECO:0000259" key="3">
    <source>
        <dbReference type="Pfam" id="PF13908"/>
    </source>
</evidence>
<reference evidence="5" key="1">
    <citation type="submission" date="2012-07" db="EMBL/GenBank/DDBJ databases">
        <title>Genome of the Chinese tree shrew, a rising model animal genetically related to primates.</title>
        <authorList>
            <person name="Zhang G."/>
            <person name="Fan Y."/>
            <person name="Yao Y."/>
            <person name="Huang Z."/>
        </authorList>
    </citation>
    <scope>NUCLEOTIDE SEQUENCE [LARGE SCALE GENOMIC DNA]</scope>
</reference>
<dbReference type="Proteomes" id="UP000011518">
    <property type="component" value="Unassembled WGS sequence"/>
</dbReference>
<sequence>MAQRWLTCARWLLWRRCRGLALQATGEQVCPALARGEVCVAFRGHDLSPVSCPDFCCGTCDDQYCCSDMLKRFVWSEQSCAGPADSSCPLGMCAAGLEQLGSALRFRSNLDSDPMPGEWKGAGAALVPALETGPRVSSGGCRRAMLRICIWACAPLATPVVTTTATTVVHAPYPQPVSVPPSYPGPTYQGYHPMPHPGMPAAPYPTQYPPPYPAQPVGPPAYHETVAGGAAAPYPASQPPYNPAYMDPPKAAP</sequence>
<reference evidence="5" key="2">
    <citation type="journal article" date="2013" name="Nat. Commun.">
        <title>Genome of the Chinese tree shrew.</title>
        <authorList>
            <person name="Fan Y."/>
            <person name="Huang Z.Y."/>
            <person name="Cao C.C."/>
            <person name="Chen C.S."/>
            <person name="Chen Y.X."/>
            <person name="Fan D.D."/>
            <person name="He J."/>
            <person name="Hou H.L."/>
            <person name="Hu L."/>
            <person name="Hu X.T."/>
            <person name="Jiang X.T."/>
            <person name="Lai R."/>
            <person name="Lang Y.S."/>
            <person name="Liang B."/>
            <person name="Liao S.G."/>
            <person name="Mu D."/>
            <person name="Ma Y.Y."/>
            <person name="Niu Y.Y."/>
            <person name="Sun X.Q."/>
            <person name="Xia J.Q."/>
            <person name="Xiao J."/>
            <person name="Xiong Z.Q."/>
            <person name="Xu L."/>
            <person name="Yang L."/>
            <person name="Zhang Y."/>
            <person name="Zhao W."/>
            <person name="Zhao X.D."/>
            <person name="Zheng Y.T."/>
            <person name="Zhou J.M."/>
            <person name="Zhu Y.B."/>
            <person name="Zhang G.J."/>
            <person name="Wang J."/>
            <person name="Yao Y.G."/>
        </authorList>
    </citation>
    <scope>NUCLEOTIDE SEQUENCE [LARGE SCALE GENOMIC DNA]</scope>
</reference>
<feature type="region of interest" description="Disordered" evidence="1">
    <location>
        <begin position="207"/>
        <end position="227"/>
    </location>
</feature>
<dbReference type="AlphaFoldDB" id="L8Y0D4"/>
<organism evidence="4 5">
    <name type="scientific">Tupaia chinensis</name>
    <name type="common">Chinese tree shrew</name>
    <name type="synonym">Tupaia belangeri chinensis</name>
    <dbReference type="NCBI Taxonomy" id="246437"/>
    <lineage>
        <taxon>Eukaryota</taxon>
        <taxon>Metazoa</taxon>
        <taxon>Chordata</taxon>
        <taxon>Craniata</taxon>
        <taxon>Vertebrata</taxon>
        <taxon>Euteleostomi</taxon>
        <taxon>Mammalia</taxon>
        <taxon>Eutheria</taxon>
        <taxon>Euarchontoglires</taxon>
        <taxon>Scandentia</taxon>
        <taxon>Tupaiidae</taxon>
        <taxon>Tupaia</taxon>
    </lineage>
</organism>
<dbReference type="InterPro" id="IPR053891">
    <property type="entry name" value="Shisa_N"/>
</dbReference>
<feature type="chain" id="PRO_5003998537" evidence="2">
    <location>
        <begin position="22"/>
        <end position="253"/>
    </location>
</feature>
<keyword evidence="2" id="KW-0732">Signal</keyword>
<evidence type="ECO:0000313" key="4">
    <source>
        <dbReference type="EMBL" id="ELV09667.1"/>
    </source>
</evidence>
<evidence type="ECO:0000313" key="5">
    <source>
        <dbReference type="Proteomes" id="UP000011518"/>
    </source>
</evidence>
<gene>
    <name evidence="4" type="ORF">TREES_T100002429</name>
</gene>
<dbReference type="EMBL" id="KB369979">
    <property type="protein sequence ID" value="ELV09667.1"/>
    <property type="molecule type" value="Genomic_DNA"/>
</dbReference>
<dbReference type="InParanoid" id="L8Y0D4"/>
<accession>L8Y0D4</accession>
<feature type="compositionally biased region" description="Pro residues" evidence="1">
    <location>
        <begin position="207"/>
        <end position="219"/>
    </location>
</feature>
<feature type="domain" description="Shisa N-terminal" evidence="3">
    <location>
        <begin position="38"/>
        <end position="80"/>
    </location>
</feature>
<proteinExistence type="predicted"/>
<evidence type="ECO:0000256" key="1">
    <source>
        <dbReference type="SAM" id="MobiDB-lite"/>
    </source>
</evidence>
<dbReference type="Pfam" id="PF13908">
    <property type="entry name" value="Shisa_N"/>
    <property type="match status" value="1"/>
</dbReference>
<dbReference type="FunCoup" id="L8Y0D4">
    <property type="interactions" value="241"/>
</dbReference>
<dbReference type="STRING" id="246437.L8Y0D4"/>
<evidence type="ECO:0000256" key="2">
    <source>
        <dbReference type="SAM" id="SignalP"/>
    </source>
</evidence>